<dbReference type="RefSeq" id="XP_041223875.1">
    <property type="nucleotide sequence ID" value="XM_041367390.1"/>
</dbReference>
<accession>A0AAD4E222</accession>
<comment type="caution">
    <text evidence="3">The sequence shown here is derived from an EMBL/GenBank/DDBJ whole genome shotgun (WGS) entry which is preliminary data.</text>
</comment>
<dbReference type="GeneID" id="64661688"/>
<protein>
    <submittedName>
        <fullName evidence="3">Uncharacterized protein</fullName>
    </submittedName>
</protein>
<evidence type="ECO:0000313" key="3">
    <source>
        <dbReference type="EMBL" id="KAG1898299.1"/>
    </source>
</evidence>
<feature type="coiled-coil region" evidence="1">
    <location>
        <begin position="25"/>
        <end position="52"/>
    </location>
</feature>
<dbReference type="Pfam" id="PF20414">
    <property type="entry name" value="DUF6698"/>
    <property type="match status" value="1"/>
</dbReference>
<keyword evidence="4" id="KW-1185">Reference proteome</keyword>
<dbReference type="Proteomes" id="UP001195769">
    <property type="component" value="Unassembled WGS sequence"/>
</dbReference>
<evidence type="ECO:0000256" key="2">
    <source>
        <dbReference type="SAM" id="MobiDB-lite"/>
    </source>
</evidence>
<reference evidence="3" key="1">
    <citation type="journal article" date="2020" name="New Phytol.">
        <title>Comparative genomics reveals dynamic genome evolution in host specialist ectomycorrhizal fungi.</title>
        <authorList>
            <person name="Lofgren L.A."/>
            <person name="Nguyen N.H."/>
            <person name="Vilgalys R."/>
            <person name="Ruytinx J."/>
            <person name="Liao H.L."/>
            <person name="Branco S."/>
            <person name="Kuo A."/>
            <person name="LaButti K."/>
            <person name="Lipzen A."/>
            <person name="Andreopoulos W."/>
            <person name="Pangilinan J."/>
            <person name="Riley R."/>
            <person name="Hundley H."/>
            <person name="Na H."/>
            <person name="Barry K."/>
            <person name="Grigoriev I.V."/>
            <person name="Stajich J.E."/>
            <person name="Kennedy P.G."/>
        </authorList>
    </citation>
    <scope>NUCLEOTIDE SEQUENCE</scope>
    <source>
        <strain evidence="3">FC203</strain>
    </source>
</reference>
<evidence type="ECO:0000313" key="4">
    <source>
        <dbReference type="Proteomes" id="UP001195769"/>
    </source>
</evidence>
<dbReference type="InterPro" id="IPR046521">
    <property type="entry name" value="DUF6698"/>
</dbReference>
<name>A0AAD4E222_9AGAM</name>
<proteinExistence type="predicted"/>
<feature type="region of interest" description="Disordered" evidence="2">
    <location>
        <begin position="1"/>
        <end position="20"/>
    </location>
</feature>
<dbReference type="AlphaFoldDB" id="A0AAD4E222"/>
<sequence length="395" mass="44338">MSASGHDSGSPPSGMISLCVPTSPQARVKRRIATLMEEVELLKQDKATKQRKTTYYVSQGRAIRRLVALYTPIEDLIAENDRRCEYEDTSGVSTVEQDRLQRSYVELVKALPWIHDKIASLDDEESEDMLKKVCADSARGDDTGTLKELVASWVNIEFRPTPLISTNDKHHRGFVNDTCGKLLCPAEWCWDDPAVKAGIRDRTTAFIVSENSWPLFMYQNCAADAGNLEHGLMKSKLLVMGLKALFTSPSSASEMDGEGQGTDIIENNRRARRQDQAKVKTCVASIIGMRKVTPRAIAYTACQIRFALSSITSWRNVDGDFDYEIFWTNIVDFFEDAPGPAARARVNELLEWWTRKVFGRNHRQDLTSDVISRMSVRTLAAQRLAMEDAALDSDS</sequence>
<keyword evidence="1" id="KW-0175">Coiled coil</keyword>
<evidence type="ECO:0000256" key="1">
    <source>
        <dbReference type="SAM" id="Coils"/>
    </source>
</evidence>
<organism evidence="3 4">
    <name type="scientific">Suillus fuscotomentosus</name>
    <dbReference type="NCBI Taxonomy" id="1912939"/>
    <lineage>
        <taxon>Eukaryota</taxon>
        <taxon>Fungi</taxon>
        <taxon>Dikarya</taxon>
        <taxon>Basidiomycota</taxon>
        <taxon>Agaricomycotina</taxon>
        <taxon>Agaricomycetes</taxon>
        <taxon>Agaricomycetidae</taxon>
        <taxon>Boletales</taxon>
        <taxon>Suillineae</taxon>
        <taxon>Suillaceae</taxon>
        <taxon>Suillus</taxon>
    </lineage>
</organism>
<feature type="compositionally biased region" description="Polar residues" evidence="2">
    <location>
        <begin position="1"/>
        <end position="11"/>
    </location>
</feature>
<gene>
    <name evidence="3" type="ORF">F5891DRAFT_1190968</name>
</gene>
<dbReference type="EMBL" id="JABBWK010000040">
    <property type="protein sequence ID" value="KAG1898299.1"/>
    <property type="molecule type" value="Genomic_DNA"/>
</dbReference>